<comment type="subcellular location">
    <subcellularLocation>
        <location evidence="1">Nucleus</location>
    </subcellularLocation>
</comment>
<reference evidence="9" key="1">
    <citation type="submission" date="2019-10" db="EMBL/GenBank/DDBJ databases">
        <authorList>
            <person name="Nor Muhammad N."/>
        </authorList>
    </citation>
    <scope>NUCLEOTIDE SEQUENCE</scope>
</reference>
<organism evidence="9">
    <name type="scientific">Ganoderma boninense</name>
    <dbReference type="NCBI Taxonomy" id="34458"/>
    <lineage>
        <taxon>Eukaryota</taxon>
        <taxon>Fungi</taxon>
        <taxon>Dikarya</taxon>
        <taxon>Basidiomycota</taxon>
        <taxon>Agaricomycotina</taxon>
        <taxon>Agaricomycetes</taxon>
        <taxon>Polyporales</taxon>
        <taxon>Polyporaceae</taxon>
        <taxon>Ganoderma</taxon>
    </lineage>
</organism>
<dbReference type="SMART" id="SM00382">
    <property type="entry name" value="AAA"/>
    <property type="match status" value="1"/>
</dbReference>
<dbReference type="GO" id="GO:0003688">
    <property type="term" value="F:DNA replication origin binding"/>
    <property type="evidence" value="ECO:0007669"/>
    <property type="project" value="TreeGrafter"/>
</dbReference>
<evidence type="ECO:0000256" key="3">
    <source>
        <dbReference type="ARBA" id="ARBA00019083"/>
    </source>
</evidence>
<feature type="region of interest" description="Disordered" evidence="7">
    <location>
        <begin position="191"/>
        <end position="301"/>
    </location>
</feature>
<dbReference type="InterPro" id="IPR032705">
    <property type="entry name" value="ORC4_C"/>
</dbReference>
<feature type="region of interest" description="Disordered" evidence="7">
    <location>
        <begin position="1"/>
        <end position="179"/>
    </location>
</feature>
<feature type="compositionally biased region" description="Acidic residues" evidence="7">
    <location>
        <begin position="138"/>
        <end position="147"/>
    </location>
</feature>
<feature type="region of interest" description="Disordered" evidence="7">
    <location>
        <begin position="421"/>
        <end position="445"/>
    </location>
</feature>
<feature type="compositionally biased region" description="Low complexity" evidence="7">
    <location>
        <begin position="271"/>
        <end position="284"/>
    </location>
</feature>
<keyword evidence="4" id="KW-0235">DNA replication</keyword>
<evidence type="ECO:0000256" key="5">
    <source>
        <dbReference type="ARBA" id="ARBA00023125"/>
    </source>
</evidence>
<dbReference type="InterPro" id="IPR027417">
    <property type="entry name" value="P-loop_NTPase"/>
</dbReference>
<feature type="compositionally biased region" description="Polar residues" evidence="7">
    <location>
        <begin position="1"/>
        <end position="10"/>
    </location>
</feature>
<dbReference type="PANTHER" id="PTHR12087:SF0">
    <property type="entry name" value="ORIGIN RECOGNITION COMPLEX SUBUNIT 4"/>
    <property type="match status" value="1"/>
</dbReference>
<proteinExistence type="inferred from homology"/>
<evidence type="ECO:0000313" key="9">
    <source>
        <dbReference type="EMBL" id="VWP00882.1"/>
    </source>
</evidence>
<gene>
    <name evidence="9" type="primary">N4V0R3</name>
</gene>
<feature type="compositionally biased region" description="Basic and acidic residues" evidence="7">
    <location>
        <begin position="289"/>
        <end position="301"/>
    </location>
</feature>
<dbReference type="InterPro" id="IPR016527">
    <property type="entry name" value="ORC4"/>
</dbReference>
<evidence type="ECO:0000256" key="4">
    <source>
        <dbReference type="ARBA" id="ARBA00022705"/>
    </source>
</evidence>
<dbReference type="Gene3D" id="3.40.50.300">
    <property type="entry name" value="P-loop containing nucleotide triphosphate hydrolases"/>
    <property type="match status" value="1"/>
</dbReference>
<dbReference type="GO" id="GO:0005664">
    <property type="term" value="C:nuclear origin of replication recognition complex"/>
    <property type="evidence" value="ECO:0007669"/>
    <property type="project" value="TreeGrafter"/>
</dbReference>
<name>A0A5K1K5K4_9APHY</name>
<keyword evidence="6" id="KW-0539">Nucleus</keyword>
<accession>A0A5K1K5K4</accession>
<evidence type="ECO:0000256" key="6">
    <source>
        <dbReference type="ARBA" id="ARBA00023242"/>
    </source>
</evidence>
<evidence type="ECO:0000259" key="8">
    <source>
        <dbReference type="SMART" id="SM00382"/>
    </source>
</evidence>
<protein>
    <recommendedName>
        <fullName evidence="3">Origin recognition complex subunit 4</fullName>
    </recommendedName>
</protein>
<feature type="compositionally biased region" description="Acidic residues" evidence="7">
    <location>
        <begin position="425"/>
        <end position="434"/>
    </location>
</feature>
<feature type="compositionally biased region" description="Basic and acidic residues" evidence="7">
    <location>
        <begin position="11"/>
        <end position="27"/>
    </location>
</feature>
<dbReference type="GO" id="GO:0006270">
    <property type="term" value="P:DNA replication initiation"/>
    <property type="evidence" value="ECO:0007669"/>
    <property type="project" value="TreeGrafter"/>
</dbReference>
<dbReference type="SUPFAM" id="SSF52540">
    <property type="entry name" value="P-loop containing nucleoside triphosphate hydrolases"/>
    <property type="match status" value="1"/>
</dbReference>
<keyword evidence="5" id="KW-0238">DNA-binding</keyword>
<dbReference type="InterPro" id="IPR041664">
    <property type="entry name" value="AAA_16"/>
</dbReference>
<sequence length="799" mass="86583">MKKNHNQLSHQNEEEGRRSKIDEEAPMHEAPQPQPQPLSPIQERPAPKKRGRPPQKVQAREESKPPENAPPKRTRRTKAAVPAADLQGVPLPEAEVSEPVEDLSPSSPKKRGRRQAPVPAGPSLISNPSPAKATTPREDDDSSEDELLLTTSKPANARLTTPSRTGAPNGGGTPRMFLHCVEILTPRRMLASARRDHASPERGSPGLRQPAIAYIPPAGTPRLPAPFLSAGGSPSKRPPPPPSAGRRLAARTPSPGPLAPRLPGLQPPESPSRAARRPVPASPSKAKGKQREQPTDELPRVLPEHLHRLLERQKGAILRSLQRPPEIDEIEVYGEDYPPTNNAAHEQLSDLLQGTVVRGEGNSCLLIGPSGSGKTQLVERAIAELPSKPIVVRLSGHAQHNDRLAIREIAWQLAQQTGQSFLPNDSEDAEDEEPGPPAPAEHEHAVDPEADADHDADVDAEIDEDENPFLDSARAPVPALDSVAPTIALPPPAHLLALISMIPTLPRPTIIILDGFDLFATHARQALLYCLLDTAQACRTGTGSGSGMAVVGVTARVDTINLLEKRVKSRFSGRMIRTACPAKIEHWVELAKATLSAPVVSESTKGSADEKEWVRVWAKAVENFAGSEDVVEAFKETYALTRDYQMFRRIMTQTRLTLELNTSSPYPTVAKLDSATKTQRCPPRLPALETLPYPAVCLLIASVHASTSGHDTFTFEMLHDAFKTQVRTSQSAPVQVAGGGVGMAFERLVELRVFLPAAAPAASIAKEFALHRSAVDRFEVRRTVDAIGQLSLKKWFTKA</sequence>
<feature type="domain" description="AAA+ ATPase" evidence="8">
    <location>
        <begin position="360"/>
        <end position="581"/>
    </location>
</feature>
<dbReference type="EMBL" id="LR728905">
    <property type="protein sequence ID" value="VWP00882.1"/>
    <property type="molecule type" value="Genomic_DNA"/>
</dbReference>
<dbReference type="Pfam" id="PF13191">
    <property type="entry name" value="AAA_16"/>
    <property type="match status" value="1"/>
</dbReference>
<dbReference type="InterPro" id="IPR003593">
    <property type="entry name" value="AAA+_ATPase"/>
</dbReference>
<evidence type="ECO:0000256" key="2">
    <source>
        <dbReference type="ARBA" id="ARBA00005334"/>
    </source>
</evidence>
<dbReference type="Pfam" id="PF14629">
    <property type="entry name" value="ORC4_C"/>
    <property type="match status" value="1"/>
</dbReference>
<comment type="similarity">
    <text evidence="2">Belongs to the ORC4 family.</text>
</comment>
<feature type="compositionally biased region" description="Pro residues" evidence="7">
    <location>
        <begin position="254"/>
        <end position="270"/>
    </location>
</feature>
<dbReference type="PANTHER" id="PTHR12087">
    <property type="entry name" value="ORIGIN RECOGNITION COMPLEX SUBUNIT 4"/>
    <property type="match status" value="1"/>
</dbReference>
<dbReference type="AlphaFoldDB" id="A0A5K1K5K4"/>
<evidence type="ECO:0000256" key="7">
    <source>
        <dbReference type="SAM" id="MobiDB-lite"/>
    </source>
</evidence>
<evidence type="ECO:0000256" key="1">
    <source>
        <dbReference type="ARBA" id="ARBA00004123"/>
    </source>
</evidence>